<accession>A0A0C3PAX1</accession>
<dbReference type="GO" id="GO:0000070">
    <property type="term" value="P:mitotic sister chromatid segregation"/>
    <property type="evidence" value="ECO:0007669"/>
    <property type="project" value="InterPro"/>
</dbReference>
<proteinExistence type="predicted"/>
<keyword evidence="2" id="KW-1185">Reference proteome</keyword>
<dbReference type="Proteomes" id="UP000053257">
    <property type="component" value="Unassembled WGS sequence"/>
</dbReference>
<dbReference type="HOGENOM" id="CLU_088334_0_0_1"/>
<dbReference type="Pfam" id="PF08641">
    <property type="entry name" value="Mis14"/>
    <property type="match status" value="1"/>
</dbReference>
<dbReference type="GO" id="GO:0000444">
    <property type="term" value="C:MIS12/MIND type complex"/>
    <property type="evidence" value="ECO:0007669"/>
    <property type="project" value="TreeGrafter"/>
</dbReference>
<evidence type="ECO:0000313" key="2">
    <source>
        <dbReference type="Proteomes" id="UP000053257"/>
    </source>
</evidence>
<dbReference type="InterPro" id="IPR013950">
    <property type="entry name" value="Mis14/Nsl1"/>
</dbReference>
<dbReference type="OrthoDB" id="2135762at2759"/>
<reference evidence="1 2" key="1">
    <citation type="journal article" date="2014" name="PLoS Genet.">
        <title>Analysis of the Phlebiopsis gigantea genome, transcriptome and secretome provides insight into its pioneer colonization strategies of wood.</title>
        <authorList>
            <person name="Hori C."/>
            <person name="Ishida T."/>
            <person name="Igarashi K."/>
            <person name="Samejima M."/>
            <person name="Suzuki H."/>
            <person name="Master E."/>
            <person name="Ferreira P."/>
            <person name="Ruiz-Duenas F.J."/>
            <person name="Held B."/>
            <person name="Canessa P."/>
            <person name="Larrondo L.F."/>
            <person name="Schmoll M."/>
            <person name="Druzhinina I.S."/>
            <person name="Kubicek C.P."/>
            <person name="Gaskell J.A."/>
            <person name="Kersten P."/>
            <person name="St John F."/>
            <person name="Glasner J."/>
            <person name="Sabat G."/>
            <person name="Splinter BonDurant S."/>
            <person name="Syed K."/>
            <person name="Yadav J."/>
            <person name="Mgbeahuruike A.C."/>
            <person name="Kovalchuk A."/>
            <person name="Asiegbu F.O."/>
            <person name="Lackner G."/>
            <person name="Hoffmeister D."/>
            <person name="Rencoret J."/>
            <person name="Gutierrez A."/>
            <person name="Sun H."/>
            <person name="Lindquist E."/>
            <person name="Barry K."/>
            <person name="Riley R."/>
            <person name="Grigoriev I.V."/>
            <person name="Henrissat B."/>
            <person name="Kues U."/>
            <person name="Berka R.M."/>
            <person name="Martinez A.T."/>
            <person name="Covert S.F."/>
            <person name="Blanchette R.A."/>
            <person name="Cullen D."/>
        </authorList>
    </citation>
    <scope>NUCLEOTIDE SEQUENCE [LARGE SCALE GENOMIC DNA]</scope>
    <source>
        <strain evidence="1 2">11061_1 CR5-6</strain>
    </source>
</reference>
<dbReference type="EMBL" id="KN840714">
    <property type="protein sequence ID" value="KIP02003.1"/>
    <property type="molecule type" value="Genomic_DNA"/>
</dbReference>
<dbReference type="PANTHER" id="PTHR31749">
    <property type="entry name" value="KINETOCHORE-ASSOCIATED PROTEIN NSL1 HOMOLOG"/>
    <property type="match status" value="1"/>
</dbReference>
<protein>
    <submittedName>
        <fullName evidence="1">Uncharacterized protein</fullName>
    </submittedName>
</protein>
<sequence length="206" mass="24426">MEADDREEVPRISVDNLYDWERIKKSYEDAAYSQLDARTQGQSKEDRERLRAAMQKIVERTFEMCKPNLRVNGRNFEDLNAEEQGIEPFDEGLDRHIWSLSDQRLQWNGEIARKRREKPREVHRLMKELLETQQAVDEMEKEEYEAVELAEGEAEPDLSDETYENINETVKKTFAMVEELQQSVRLQHERTERLKVVTAEIKALKP</sequence>
<evidence type="ECO:0000313" key="1">
    <source>
        <dbReference type="EMBL" id="KIP02003.1"/>
    </source>
</evidence>
<dbReference type="AlphaFoldDB" id="A0A0C3PAX1"/>
<gene>
    <name evidence="1" type="ORF">PHLGIDRAFT_112510</name>
</gene>
<dbReference type="PANTHER" id="PTHR31749:SF3">
    <property type="entry name" value="KINETOCHORE-ASSOCIATED PROTEIN NSL1 HOMOLOG"/>
    <property type="match status" value="1"/>
</dbReference>
<name>A0A0C3PAX1_PHLG1</name>
<organism evidence="1 2">
    <name type="scientific">Phlebiopsis gigantea (strain 11061_1 CR5-6)</name>
    <name type="common">White-rot fungus</name>
    <name type="synonym">Peniophora gigantea</name>
    <dbReference type="NCBI Taxonomy" id="745531"/>
    <lineage>
        <taxon>Eukaryota</taxon>
        <taxon>Fungi</taxon>
        <taxon>Dikarya</taxon>
        <taxon>Basidiomycota</taxon>
        <taxon>Agaricomycotina</taxon>
        <taxon>Agaricomycetes</taxon>
        <taxon>Polyporales</taxon>
        <taxon>Phanerochaetaceae</taxon>
        <taxon>Phlebiopsis</taxon>
    </lineage>
</organism>